<protein>
    <submittedName>
        <fullName evidence="1">Uncharacterized protein</fullName>
    </submittedName>
</protein>
<evidence type="ECO:0000313" key="1">
    <source>
        <dbReference type="EMBL" id="KKM73351.1"/>
    </source>
</evidence>
<name>A0A0F9KF90_9ZZZZ</name>
<dbReference type="EMBL" id="LAZR01009313">
    <property type="protein sequence ID" value="KKM73351.1"/>
    <property type="molecule type" value="Genomic_DNA"/>
</dbReference>
<comment type="caution">
    <text evidence="1">The sequence shown here is derived from an EMBL/GenBank/DDBJ whole genome shotgun (WGS) entry which is preliminary data.</text>
</comment>
<organism evidence="1">
    <name type="scientific">marine sediment metagenome</name>
    <dbReference type="NCBI Taxonomy" id="412755"/>
    <lineage>
        <taxon>unclassified sequences</taxon>
        <taxon>metagenomes</taxon>
        <taxon>ecological metagenomes</taxon>
    </lineage>
</organism>
<dbReference type="AlphaFoldDB" id="A0A0F9KF90"/>
<sequence length="74" mass="8141">MTEKQAAVTDVVFHFHNGMPDFDEAGAALVCNELANTCERLGVEKARRAVDAVNSPHRFEFLRAIDALTPKGKL</sequence>
<accession>A0A0F9KF90</accession>
<proteinExistence type="predicted"/>
<reference evidence="1" key="1">
    <citation type="journal article" date="2015" name="Nature">
        <title>Complex archaea that bridge the gap between prokaryotes and eukaryotes.</title>
        <authorList>
            <person name="Spang A."/>
            <person name="Saw J.H."/>
            <person name="Jorgensen S.L."/>
            <person name="Zaremba-Niedzwiedzka K."/>
            <person name="Martijn J."/>
            <person name="Lind A.E."/>
            <person name="van Eijk R."/>
            <person name="Schleper C."/>
            <person name="Guy L."/>
            <person name="Ettema T.J."/>
        </authorList>
    </citation>
    <scope>NUCLEOTIDE SEQUENCE</scope>
</reference>
<gene>
    <name evidence="1" type="ORF">LCGC14_1411240</name>
</gene>